<protein>
    <submittedName>
        <fullName evidence="1">Uncharacterized protein</fullName>
    </submittedName>
</protein>
<sequence length="233" mass="27706">MFKYLEKLLGKPIRYYENLMASKKEHTEITALEIDTIVNALKPHVLKAYALEKETMSFDSYPLADIYPIPQNKKEIAFLYTGTYLFENVAISLYIDLTKGFNDKKKYDYVVHKKENLPDTLKQELSNIEKIEQESLPIWEEVIHRFPDIHKAITTMEPNHPWTLYKKVKETFKPTTAPVLMGGYPQWRVNDVDFRKLKNLEFLMEYRVNEKEYSIYFFKDLTTQELLIMEQKA</sequence>
<dbReference type="Proteomes" id="UP000239002">
    <property type="component" value="Unassembled WGS sequence"/>
</dbReference>
<keyword evidence="2" id="KW-1185">Reference proteome</keyword>
<name>A0A2S6IIG1_9FLAO</name>
<proteinExistence type="predicted"/>
<dbReference type="OrthoDB" id="1143766at2"/>
<reference evidence="1 2" key="1">
    <citation type="submission" date="2018-02" db="EMBL/GenBank/DDBJ databases">
        <title>Genomic Encyclopedia of Archaeal and Bacterial Type Strains, Phase II (KMG-II): from individual species to whole genera.</title>
        <authorList>
            <person name="Goeker M."/>
        </authorList>
    </citation>
    <scope>NUCLEOTIDE SEQUENCE [LARGE SCALE GENOMIC DNA]</scope>
    <source>
        <strain evidence="1 2">DSM 16809</strain>
    </source>
</reference>
<organism evidence="1 2">
    <name type="scientific">Nonlabens xylanidelens</name>
    <dbReference type="NCBI Taxonomy" id="191564"/>
    <lineage>
        <taxon>Bacteria</taxon>
        <taxon>Pseudomonadati</taxon>
        <taxon>Bacteroidota</taxon>
        <taxon>Flavobacteriia</taxon>
        <taxon>Flavobacteriales</taxon>
        <taxon>Flavobacteriaceae</taxon>
        <taxon>Nonlabens</taxon>
    </lineage>
</organism>
<dbReference type="RefSeq" id="WP_104515914.1">
    <property type="nucleotide sequence ID" value="NZ_MQVW01000002.1"/>
</dbReference>
<comment type="caution">
    <text evidence="1">The sequence shown here is derived from an EMBL/GenBank/DDBJ whole genome shotgun (WGS) entry which is preliminary data.</text>
</comment>
<dbReference type="AlphaFoldDB" id="A0A2S6IIG1"/>
<evidence type="ECO:0000313" key="1">
    <source>
        <dbReference type="EMBL" id="PPK94014.1"/>
    </source>
</evidence>
<dbReference type="EMBL" id="PTJE01000005">
    <property type="protein sequence ID" value="PPK94014.1"/>
    <property type="molecule type" value="Genomic_DNA"/>
</dbReference>
<gene>
    <name evidence="1" type="ORF">LY01_02236</name>
</gene>
<accession>A0A2S6IIG1</accession>
<evidence type="ECO:0000313" key="2">
    <source>
        <dbReference type="Proteomes" id="UP000239002"/>
    </source>
</evidence>